<dbReference type="PROSITE" id="PS00141">
    <property type="entry name" value="ASP_PROTEASE"/>
    <property type="match status" value="1"/>
</dbReference>
<keyword evidence="5" id="KW-0325">Glycoprotein</keyword>
<dbReference type="GO" id="GO:0005576">
    <property type="term" value="C:extracellular region"/>
    <property type="evidence" value="ECO:0007669"/>
    <property type="project" value="TreeGrafter"/>
</dbReference>
<sequence length="457" mass="49010">MAAPPPSPLCSPPTATMSAPVFLFLLHLFFPFATPQTLTLNLTQKQPSFPANDPWAKLSQLAEFSLARAHHLKNRHHYHGDGQPIAASEVATTNVAPRSSGEYVIGLRFGTPAQPLPFVLDTGSTLVWFPCSHSFRCRNCRSPVSAFPPFIPKSSSSARLVGCRNPKCRWIHSRLPSNCSSSSVCPPYFVLYGSAATGGILLSETLSLPGKPVANFAVGCSVFSDHQETGVAGFGRGQPSFPSQLGVGSFSYCLPSHRLDDVRGAYGTLVLGENPAASRGLTFTPFLRSPARFGAYYYVGLRKVTVGSVAVDVPPLRPDGNGGTIIDSGTSFTVMEGGTHDRLAAAFASQVRGYRRAVAVEKQSGLRPCFEVGRRKTVALPAMALHFDGGAVLTLPLKNYFSFVGETDAICLTVIGAVGEGTVGPAVILGNYQQQDYYITYDIVKERIGFRPQTCQQ</sequence>
<evidence type="ECO:0000256" key="6">
    <source>
        <dbReference type="PIRSR" id="PIRSR601461-1"/>
    </source>
</evidence>
<dbReference type="PRINTS" id="PR00792">
    <property type="entry name" value="PEPSIN"/>
</dbReference>
<keyword evidence="2 7" id="KW-0645">Protease</keyword>
<reference evidence="10" key="1">
    <citation type="submission" date="2019-09" db="EMBL/GenBank/DDBJ databases">
        <authorList>
            <person name="Zhang L."/>
        </authorList>
    </citation>
    <scope>NUCLEOTIDE SEQUENCE</scope>
</reference>
<dbReference type="Gramene" id="NC1G0110280.1">
    <property type="protein sequence ID" value="NC1G0110280.1:cds"/>
    <property type="gene ID" value="NC1G0110280"/>
</dbReference>
<evidence type="ECO:0000259" key="9">
    <source>
        <dbReference type="PROSITE" id="PS51767"/>
    </source>
</evidence>
<dbReference type="Gene3D" id="2.40.70.10">
    <property type="entry name" value="Acid Proteases"/>
    <property type="match status" value="2"/>
</dbReference>
<dbReference type="OMA" id="SLCHDCE"/>
<dbReference type="InterPro" id="IPR001461">
    <property type="entry name" value="Aspartic_peptidase_A1"/>
</dbReference>
<feature type="signal peptide" evidence="8">
    <location>
        <begin position="1"/>
        <end position="35"/>
    </location>
</feature>
<dbReference type="AlphaFoldDB" id="A0A5K0V9W4"/>
<gene>
    <name evidence="10" type="ORF">NYM_LOCUS1489</name>
</gene>
<dbReference type="InterPro" id="IPR001969">
    <property type="entry name" value="Aspartic_peptidase_AS"/>
</dbReference>
<dbReference type="PANTHER" id="PTHR47967:SF36">
    <property type="entry name" value="PEPTIDASE A1 DOMAIN-CONTAINING PROTEIN"/>
    <property type="match status" value="1"/>
</dbReference>
<dbReference type="InterPro" id="IPR032861">
    <property type="entry name" value="TAXi_N"/>
</dbReference>
<dbReference type="InterPro" id="IPR051708">
    <property type="entry name" value="Plant_Aspart_Prot_A1"/>
</dbReference>
<keyword evidence="8" id="KW-0732">Signal</keyword>
<feature type="active site" evidence="6">
    <location>
        <position position="327"/>
    </location>
</feature>
<feature type="domain" description="Peptidase A1" evidence="9">
    <location>
        <begin position="103"/>
        <end position="451"/>
    </location>
</feature>
<dbReference type="GO" id="GO:0006508">
    <property type="term" value="P:proteolysis"/>
    <property type="evidence" value="ECO:0007669"/>
    <property type="project" value="UniProtKB-KW"/>
</dbReference>
<dbReference type="SUPFAM" id="SSF50630">
    <property type="entry name" value="Acid proteases"/>
    <property type="match status" value="1"/>
</dbReference>
<dbReference type="PROSITE" id="PS51767">
    <property type="entry name" value="PEPTIDASE_A1"/>
    <property type="match status" value="1"/>
</dbReference>
<evidence type="ECO:0000256" key="2">
    <source>
        <dbReference type="ARBA" id="ARBA00022670"/>
    </source>
</evidence>
<dbReference type="OrthoDB" id="2747330at2759"/>
<feature type="active site" evidence="6">
    <location>
        <position position="121"/>
    </location>
</feature>
<evidence type="ECO:0000256" key="5">
    <source>
        <dbReference type="ARBA" id="ARBA00023180"/>
    </source>
</evidence>
<dbReference type="InterPro" id="IPR034161">
    <property type="entry name" value="Pepsin-like_plant"/>
</dbReference>
<evidence type="ECO:0000256" key="7">
    <source>
        <dbReference type="RuleBase" id="RU000454"/>
    </source>
</evidence>
<accession>A0A5K0V9W4</accession>
<evidence type="ECO:0000256" key="4">
    <source>
        <dbReference type="ARBA" id="ARBA00022801"/>
    </source>
</evidence>
<dbReference type="InterPro" id="IPR032799">
    <property type="entry name" value="TAXi_C"/>
</dbReference>
<evidence type="ECO:0000256" key="3">
    <source>
        <dbReference type="ARBA" id="ARBA00022750"/>
    </source>
</evidence>
<comment type="similarity">
    <text evidence="1 7">Belongs to the peptidase A1 family.</text>
</comment>
<protein>
    <recommendedName>
        <fullName evidence="9">Peptidase A1 domain-containing protein</fullName>
    </recommendedName>
</protein>
<dbReference type="Pfam" id="PF14543">
    <property type="entry name" value="TAXi_N"/>
    <property type="match status" value="1"/>
</dbReference>
<name>A0A5K0V9W4_9MAGN</name>
<keyword evidence="3 7" id="KW-0064">Aspartyl protease</keyword>
<evidence type="ECO:0000256" key="8">
    <source>
        <dbReference type="SAM" id="SignalP"/>
    </source>
</evidence>
<dbReference type="EMBL" id="LR721774">
    <property type="protein sequence ID" value="VVV37701.1"/>
    <property type="molecule type" value="Genomic_DNA"/>
</dbReference>
<dbReference type="InterPro" id="IPR033121">
    <property type="entry name" value="PEPTIDASE_A1"/>
</dbReference>
<dbReference type="Pfam" id="PF14541">
    <property type="entry name" value="TAXi_C"/>
    <property type="match status" value="1"/>
</dbReference>
<dbReference type="PANTHER" id="PTHR47967">
    <property type="entry name" value="OS07G0603500 PROTEIN-RELATED"/>
    <property type="match status" value="1"/>
</dbReference>
<organism evidence="10">
    <name type="scientific">Nymphaea colorata</name>
    <name type="common">pocket water lily</name>
    <dbReference type="NCBI Taxonomy" id="210225"/>
    <lineage>
        <taxon>Eukaryota</taxon>
        <taxon>Viridiplantae</taxon>
        <taxon>Streptophyta</taxon>
        <taxon>Embryophyta</taxon>
        <taxon>Tracheophyta</taxon>
        <taxon>Spermatophyta</taxon>
        <taxon>Magnoliopsida</taxon>
        <taxon>Nymphaeales</taxon>
        <taxon>Nymphaeaceae</taxon>
        <taxon>Nymphaea</taxon>
    </lineage>
</organism>
<keyword evidence="4 7" id="KW-0378">Hydrolase</keyword>
<dbReference type="GO" id="GO:0004190">
    <property type="term" value="F:aspartic-type endopeptidase activity"/>
    <property type="evidence" value="ECO:0007669"/>
    <property type="project" value="UniProtKB-KW"/>
</dbReference>
<proteinExistence type="inferred from homology"/>
<dbReference type="CDD" id="cd05476">
    <property type="entry name" value="pepsin_A_like_plant"/>
    <property type="match status" value="1"/>
</dbReference>
<evidence type="ECO:0000256" key="1">
    <source>
        <dbReference type="ARBA" id="ARBA00007447"/>
    </source>
</evidence>
<dbReference type="InterPro" id="IPR021109">
    <property type="entry name" value="Peptidase_aspartic_dom_sf"/>
</dbReference>
<evidence type="ECO:0000313" key="10">
    <source>
        <dbReference type="EMBL" id="VVV37701.1"/>
    </source>
</evidence>
<feature type="chain" id="PRO_5023856544" description="Peptidase A1 domain-containing protein" evidence="8">
    <location>
        <begin position="36"/>
        <end position="457"/>
    </location>
</feature>